<feature type="compositionally biased region" description="Basic and acidic residues" evidence="1">
    <location>
        <begin position="11"/>
        <end position="21"/>
    </location>
</feature>
<proteinExistence type="predicted"/>
<organism evidence="2 3">
    <name type="scientific">Daldinia eschscholtzii</name>
    <dbReference type="NCBI Taxonomy" id="292717"/>
    <lineage>
        <taxon>Eukaryota</taxon>
        <taxon>Fungi</taxon>
        <taxon>Dikarya</taxon>
        <taxon>Ascomycota</taxon>
        <taxon>Pezizomycotina</taxon>
        <taxon>Sordariomycetes</taxon>
        <taxon>Xylariomycetidae</taxon>
        <taxon>Xylariales</taxon>
        <taxon>Hypoxylaceae</taxon>
        <taxon>Daldinia</taxon>
    </lineage>
</organism>
<name>A0AAX6MN85_9PEZI</name>
<evidence type="ECO:0000256" key="1">
    <source>
        <dbReference type="SAM" id="MobiDB-lite"/>
    </source>
</evidence>
<dbReference type="Proteomes" id="UP001369815">
    <property type="component" value="Unassembled WGS sequence"/>
</dbReference>
<accession>A0AAX6MN85</accession>
<feature type="compositionally biased region" description="Basic and acidic residues" evidence="1">
    <location>
        <begin position="232"/>
        <end position="244"/>
    </location>
</feature>
<sequence>MYYSDQQRPLSSEDRPRRGPDDVIFQHKVSDHHQGIRYRWTEDQAQIFREFVQQFPDYYAENINVLLEKLEFDGYEGIKGKSGINFKAQVLIPKVLSKIPFGTTTYEITLEADNYSGHNASHQNLNLPAQVEDHHLFRPISNLPPGNPEPGHGQFRETLLNDVHPGTAMPLQARPVNVAHLVDPQGNSPRPENLSQGLHESKELLALCNSIVTKVSHLQGKYSRSLSDASDDENKPFDGYDKYQ</sequence>
<feature type="compositionally biased region" description="Polar residues" evidence="1">
    <location>
        <begin position="1"/>
        <end position="10"/>
    </location>
</feature>
<comment type="caution">
    <text evidence="2">The sequence shown here is derived from an EMBL/GenBank/DDBJ whole genome shotgun (WGS) entry which is preliminary data.</text>
</comment>
<dbReference type="AlphaFoldDB" id="A0AAX6MN85"/>
<feature type="region of interest" description="Disordered" evidence="1">
    <location>
        <begin position="221"/>
        <end position="244"/>
    </location>
</feature>
<gene>
    <name evidence="2" type="ORF">Daesc_004070</name>
</gene>
<keyword evidence="3" id="KW-1185">Reference proteome</keyword>
<evidence type="ECO:0000313" key="2">
    <source>
        <dbReference type="EMBL" id="KAK6954108.1"/>
    </source>
</evidence>
<evidence type="ECO:0000313" key="3">
    <source>
        <dbReference type="Proteomes" id="UP001369815"/>
    </source>
</evidence>
<feature type="region of interest" description="Disordered" evidence="1">
    <location>
        <begin position="1"/>
        <end position="21"/>
    </location>
</feature>
<reference evidence="2 3" key="1">
    <citation type="journal article" date="2024" name="Front Chem Biol">
        <title>Unveiling the potential of Daldinia eschscholtzii MFLUCC 19-0629 through bioactivity and bioinformatics studies for enhanced sustainable agriculture production.</title>
        <authorList>
            <person name="Brooks S."/>
            <person name="Weaver J.A."/>
            <person name="Klomchit A."/>
            <person name="Alharthi S.A."/>
            <person name="Onlamun T."/>
            <person name="Nurani R."/>
            <person name="Vong T.K."/>
            <person name="Alberti F."/>
            <person name="Greco C."/>
        </authorList>
    </citation>
    <scope>NUCLEOTIDE SEQUENCE [LARGE SCALE GENOMIC DNA]</scope>
    <source>
        <strain evidence="2">MFLUCC 19-0629</strain>
    </source>
</reference>
<dbReference type="EMBL" id="JBANMG010000004">
    <property type="protein sequence ID" value="KAK6954108.1"/>
    <property type="molecule type" value="Genomic_DNA"/>
</dbReference>
<protein>
    <submittedName>
        <fullName evidence="2">Uncharacterized protein</fullName>
    </submittedName>
</protein>